<dbReference type="Proteomes" id="UP000679307">
    <property type="component" value="Chromosome"/>
</dbReference>
<dbReference type="Pfam" id="PF00005">
    <property type="entry name" value="ABC_tran"/>
    <property type="match status" value="1"/>
</dbReference>
<dbReference type="PROSITE" id="PS50893">
    <property type="entry name" value="ABC_TRANSPORTER_2"/>
    <property type="match status" value="1"/>
</dbReference>
<reference evidence="4 5" key="1">
    <citation type="submission" date="2021-05" db="EMBL/GenBank/DDBJ databases">
        <title>Complete genome of Nocardioides aquaticus KCTC 9944T isolated from meromictic and hypersaline Ekho Lake, Antarctica.</title>
        <authorList>
            <person name="Hwang K."/>
            <person name="Kim K.M."/>
            <person name="Choe H."/>
        </authorList>
    </citation>
    <scope>NUCLEOTIDE SEQUENCE [LARGE SCALE GENOMIC DNA]</scope>
    <source>
        <strain evidence="4 5">KCTC 9944</strain>
    </source>
</reference>
<dbReference type="GO" id="GO:0005524">
    <property type="term" value="F:ATP binding"/>
    <property type="evidence" value="ECO:0007669"/>
    <property type="project" value="UniProtKB-KW"/>
</dbReference>
<dbReference type="InterPro" id="IPR003593">
    <property type="entry name" value="AAA+_ATPase"/>
</dbReference>
<evidence type="ECO:0000313" key="4">
    <source>
        <dbReference type="EMBL" id="QVT79380.1"/>
    </source>
</evidence>
<protein>
    <submittedName>
        <fullName evidence="4">Aliphatic sulfonates import ATP-binding protein SsuB</fullName>
        <ecNumber evidence="4">3.6.3.-</ecNumber>
    </submittedName>
</protein>
<name>A0ABX8EFT9_9ACTN</name>
<evidence type="ECO:0000256" key="2">
    <source>
        <dbReference type="SAM" id="MobiDB-lite"/>
    </source>
</evidence>
<feature type="domain" description="ABC transporter" evidence="3">
    <location>
        <begin position="27"/>
        <end position="251"/>
    </location>
</feature>
<dbReference type="PANTHER" id="PTHR42788:SF13">
    <property type="entry name" value="ALIPHATIC SULFONATES IMPORT ATP-BINDING PROTEIN SSUB"/>
    <property type="match status" value="1"/>
</dbReference>
<dbReference type="GO" id="GO:0016787">
    <property type="term" value="F:hydrolase activity"/>
    <property type="evidence" value="ECO:0007669"/>
    <property type="project" value="UniProtKB-KW"/>
</dbReference>
<proteinExistence type="predicted"/>
<dbReference type="SMART" id="SM00382">
    <property type="entry name" value="AAA"/>
    <property type="match status" value="1"/>
</dbReference>
<accession>A0ABX8EFT9</accession>
<keyword evidence="5" id="KW-1185">Reference proteome</keyword>
<dbReference type="InterPro" id="IPR050166">
    <property type="entry name" value="ABC_transporter_ATP-bind"/>
</dbReference>
<keyword evidence="4" id="KW-0378">Hydrolase</keyword>
<keyword evidence="1" id="KW-0813">Transport</keyword>
<keyword evidence="4" id="KW-0547">Nucleotide-binding</keyword>
<sequence length="270" mass="29623">MTSTRFLRPLTRSSTPREPVRSGGPAVTITGVSKEFGAGDQHTVALHDVDMTVHEGEFLCLVGASGCGKSTLLNLVAGLDVPSAGSVDVGGRKVAFMFQESALFPWLTLHQNVDLALKLQGMPRAERGPRVDELLAMVRLGGRGNRRPHELSGGMRQRGALARVLAQDADVVLMDEPFAALDAMTRDNMHDELERIWTEVGLTVVFVTHNVREAVRLGDRTILMESGPGRVKREYNINLPRPRHHEDVAVAEMSGRLTEELKAEVARHVR</sequence>
<keyword evidence="4" id="KW-0067">ATP-binding</keyword>
<dbReference type="InterPro" id="IPR003439">
    <property type="entry name" value="ABC_transporter-like_ATP-bd"/>
</dbReference>
<dbReference type="EC" id="3.6.3.-" evidence="4"/>
<feature type="compositionally biased region" description="Polar residues" evidence="2">
    <location>
        <begin position="1"/>
        <end position="16"/>
    </location>
</feature>
<dbReference type="EMBL" id="CP075371">
    <property type="protein sequence ID" value="QVT79380.1"/>
    <property type="molecule type" value="Genomic_DNA"/>
</dbReference>
<evidence type="ECO:0000313" key="5">
    <source>
        <dbReference type="Proteomes" id="UP000679307"/>
    </source>
</evidence>
<gene>
    <name evidence="4" type="primary">ssuB_1</name>
    <name evidence="4" type="ORF">ENKNEFLB_01761</name>
</gene>
<dbReference type="CDD" id="cd03293">
    <property type="entry name" value="ABC_NrtD_SsuB_transporters"/>
    <property type="match status" value="1"/>
</dbReference>
<evidence type="ECO:0000256" key="1">
    <source>
        <dbReference type="ARBA" id="ARBA00022448"/>
    </source>
</evidence>
<organism evidence="4 5">
    <name type="scientific">Nocardioides aquaticus</name>
    <dbReference type="NCBI Taxonomy" id="160826"/>
    <lineage>
        <taxon>Bacteria</taxon>
        <taxon>Bacillati</taxon>
        <taxon>Actinomycetota</taxon>
        <taxon>Actinomycetes</taxon>
        <taxon>Propionibacteriales</taxon>
        <taxon>Nocardioidaceae</taxon>
        <taxon>Nocardioides</taxon>
    </lineage>
</organism>
<feature type="region of interest" description="Disordered" evidence="2">
    <location>
        <begin position="1"/>
        <end position="25"/>
    </location>
</feature>
<dbReference type="PANTHER" id="PTHR42788">
    <property type="entry name" value="TAURINE IMPORT ATP-BINDING PROTEIN-RELATED"/>
    <property type="match status" value="1"/>
</dbReference>
<dbReference type="RefSeq" id="WP_246535918.1">
    <property type="nucleotide sequence ID" value="NZ_BAAAHS010000163.1"/>
</dbReference>
<evidence type="ECO:0000259" key="3">
    <source>
        <dbReference type="PROSITE" id="PS50893"/>
    </source>
</evidence>